<dbReference type="InterPro" id="IPR022572">
    <property type="entry name" value="DNA_rep/recomb_RecO_N"/>
</dbReference>
<dbReference type="EMBL" id="LT629973">
    <property type="protein sequence ID" value="SEH74804.1"/>
    <property type="molecule type" value="Genomic_DNA"/>
</dbReference>
<sequence length="178" mass="20140">MPQDTGIILKTYPLGETGLIVVWSTADHGIIRTAARTALKPGGDFFGRLDLFFEAELLWETSKTGDLDHLKSVSLLNPRLALRHSFPKLRLAGYMTKLLLATVEPRTPIPEIHLMLHRALAYLETRTATRHIMQHFEKRLAEEHGMYRQGMPAIAILRSHYPHVPADRDALYDTLPPA</sequence>
<evidence type="ECO:0000256" key="2">
    <source>
        <dbReference type="ARBA" id="ARBA00023172"/>
    </source>
</evidence>
<evidence type="ECO:0000313" key="6">
    <source>
        <dbReference type="Proteomes" id="UP000176204"/>
    </source>
</evidence>
<keyword evidence="3" id="KW-0234">DNA repair</keyword>
<name>A0A1C7PDD3_9BACT</name>
<organism evidence="5 6">
    <name type="scientific">Akkermansia glycaniphila</name>
    <dbReference type="NCBI Taxonomy" id="1679444"/>
    <lineage>
        <taxon>Bacteria</taxon>
        <taxon>Pseudomonadati</taxon>
        <taxon>Verrucomicrobiota</taxon>
        <taxon>Verrucomicrobiia</taxon>
        <taxon>Verrucomicrobiales</taxon>
        <taxon>Akkermansiaceae</taxon>
        <taxon>Akkermansia</taxon>
    </lineage>
</organism>
<dbReference type="AlphaFoldDB" id="A0A1C7PDD3"/>
<feature type="domain" description="DNA replication/recombination mediator RecO N-terminal" evidence="4">
    <location>
        <begin position="3"/>
        <end position="78"/>
    </location>
</feature>
<evidence type="ECO:0000256" key="3">
    <source>
        <dbReference type="ARBA" id="ARBA00023204"/>
    </source>
</evidence>
<gene>
    <name evidence="5" type="ORF">PYTT_0421</name>
</gene>
<dbReference type="InterPro" id="IPR003717">
    <property type="entry name" value="RecO"/>
</dbReference>
<evidence type="ECO:0000259" key="4">
    <source>
        <dbReference type="Pfam" id="PF11967"/>
    </source>
</evidence>
<dbReference type="InterPro" id="IPR012340">
    <property type="entry name" value="NA-bd_OB-fold"/>
</dbReference>
<dbReference type="PANTHER" id="PTHR33991">
    <property type="entry name" value="DNA REPAIR PROTEIN RECO"/>
    <property type="match status" value="1"/>
</dbReference>
<dbReference type="SUPFAM" id="SSF50249">
    <property type="entry name" value="Nucleic acid-binding proteins"/>
    <property type="match status" value="1"/>
</dbReference>
<keyword evidence="2" id="KW-0233">DNA recombination</keyword>
<dbReference type="STRING" id="1679444.PYTT_0421"/>
<dbReference type="RefSeq" id="WP_067773825.1">
    <property type="nucleotide sequence ID" value="NZ_LIGX01000014.1"/>
</dbReference>
<dbReference type="InterPro" id="IPR037278">
    <property type="entry name" value="ARFGAP/RecO"/>
</dbReference>
<dbReference type="Gene3D" id="2.40.50.140">
    <property type="entry name" value="Nucleic acid-binding proteins"/>
    <property type="match status" value="1"/>
</dbReference>
<dbReference type="OrthoDB" id="188546at2"/>
<protein>
    <submittedName>
        <fullName evidence="5">Nucleic acid-binding ob-fold</fullName>
    </submittedName>
</protein>
<reference evidence="6" key="1">
    <citation type="submission" date="2016-09" db="EMBL/GenBank/DDBJ databases">
        <authorList>
            <person name="Koehorst J."/>
        </authorList>
    </citation>
    <scope>NUCLEOTIDE SEQUENCE [LARGE SCALE GENOMIC DNA]</scope>
</reference>
<dbReference type="GO" id="GO:0043590">
    <property type="term" value="C:bacterial nucleoid"/>
    <property type="evidence" value="ECO:0007669"/>
    <property type="project" value="TreeGrafter"/>
</dbReference>
<proteinExistence type="predicted"/>
<dbReference type="GO" id="GO:0006302">
    <property type="term" value="P:double-strand break repair"/>
    <property type="evidence" value="ECO:0007669"/>
    <property type="project" value="TreeGrafter"/>
</dbReference>
<evidence type="ECO:0000256" key="1">
    <source>
        <dbReference type="ARBA" id="ARBA00022763"/>
    </source>
</evidence>
<dbReference type="PANTHER" id="PTHR33991:SF1">
    <property type="entry name" value="DNA REPAIR PROTEIN RECO"/>
    <property type="match status" value="1"/>
</dbReference>
<accession>A0A1C7PDD3</accession>
<keyword evidence="1" id="KW-0227">DNA damage</keyword>
<dbReference type="GO" id="GO:0006310">
    <property type="term" value="P:DNA recombination"/>
    <property type="evidence" value="ECO:0007669"/>
    <property type="project" value="UniProtKB-KW"/>
</dbReference>
<dbReference type="SUPFAM" id="SSF57863">
    <property type="entry name" value="ArfGap/RecO-like zinc finger"/>
    <property type="match status" value="1"/>
</dbReference>
<dbReference type="PATRIC" id="fig|1679444.3.peg.2272"/>
<dbReference type="Pfam" id="PF11967">
    <property type="entry name" value="RecO_N"/>
    <property type="match status" value="1"/>
</dbReference>
<dbReference type="Proteomes" id="UP000176204">
    <property type="component" value="Chromosome I"/>
</dbReference>
<keyword evidence="6" id="KW-1185">Reference proteome</keyword>
<evidence type="ECO:0000313" key="5">
    <source>
        <dbReference type="EMBL" id="SEH74804.1"/>
    </source>
</evidence>
<dbReference type="KEGG" id="agl:PYTT_0421"/>